<dbReference type="Proteomes" id="UP001642484">
    <property type="component" value="Unassembled WGS sequence"/>
</dbReference>
<reference evidence="1 2" key="1">
    <citation type="submission" date="2024-02" db="EMBL/GenBank/DDBJ databases">
        <authorList>
            <person name="Chen Y."/>
            <person name="Shah S."/>
            <person name="Dougan E. K."/>
            <person name="Thang M."/>
            <person name="Chan C."/>
        </authorList>
    </citation>
    <scope>NUCLEOTIDE SEQUENCE [LARGE SCALE GENOMIC DNA]</scope>
</reference>
<proteinExistence type="predicted"/>
<comment type="caution">
    <text evidence="1">The sequence shown here is derived from an EMBL/GenBank/DDBJ whole genome shotgun (WGS) entry which is preliminary data.</text>
</comment>
<protein>
    <submittedName>
        <fullName evidence="1">Uncharacterized protein</fullName>
    </submittedName>
</protein>
<gene>
    <name evidence="1" type="ORF">CCMP2556_LOCUS25543</name>
</gene>
<organism evidence="1 2">
    <name type="scientific">Durusdinium trenchii</name>
    <dbReference type="NCBI Taxonomy" id="1381693"/>
    <lineage>
        <taxon>Eukaryota</taxon>
        <taxon>Sar</taxon>
        <taxon>Alveolata</taxon>
        <taxon>Dinophyceae</taxon>
        <taxon>Suessiales</taxon>
        <taxon>Symbiodiniaceae</taxon>
        <taxon>Durusdinium</taxon>
    </lineage>
</organism>
<evidence type="ECO:0000313" key="2">
    <source>
        <dbReference type="Proteomes" id="UP001642484"/>
    </source>
</evidence>
<accession>A0ABP0MIU8</accession>
<name>A0ABP0MIU8_9DINO</name>
<evidence type="ECO:0000313" key="1">
    <source>
        <dbReference type="EMBL" id="CAK9050034.1"/>
    </source>
</evidence>
<keyword evidence="2" id="KW-1185">Reference proteome</keyword>
<sequence length="562" mass="63590">MAASPEGFLHSYEAKTTHHWNAALATHAEIKECQRNRNLSGLMTMHSAPGEESQLEILALKPEPYKSDCAEIIRGYGKEAGACVLECQKFDSVAQGELNFVLESALREDYQCDALTHALRNELNTGASAVEETKVSFASVQGKSYTQALLQQFPESVVNDMTDEQKREKYPQMQRQLYEQHVKGTKSQAASLLQRSTLPSNHVIVQEKQHKAEALQLEANLMTSRRTMVEVLRAGLEEQQADARDKKLRCTNLRRVTCREEATKREALEEAEKAHMRAWREYQDAYIRDEAVVILEADLSAADKAVTEALTAAELACQEVSPIFQRCEEQAARCTAAVSANTQAFHARLLVKSKPTVEAAWKNTAFASELGKCALAAKYKEIDHLYKEQRRFQERAQRQKQPVLKAETLEKVEQLDRQIGQAQREVSELQDLVARAEEQFQSFRVLNSGLDEEDIRKFAQEKAAACYGDVDLFASDDSDDASTAPPGSSCSEAIQPHVQDPMEKLRIEMEEKFKIEKQQLVAEFQMEWQHKLLQMRQELKAELQRDSDACSTQSWDKIEKGD</sequence>
<dbReference type="EMBL" id="CAXAMN010017224">
    <property type="protein sequence ID" value="CAK9050034.1"/>
    <property type="molecule type" value="Genomic_DNA"/>
</dbReference>